<dbReference type="Gene3D" id="3.10.580.10">
    <property type="entry name" value="CBS-domain"/>
    <property type="match status" value="1"/>
</dbReference>
<reference evidence="8" key="1">
    <citation type="journal article" date="2020" name="mSystems">
        <title>Genome- and Community-Level Interaction Insights into Carbon Utilization and Element Cycling Functions of Hydrothermarchaeota in Hydrothermal Sediment.</title>
        <authorList>
            <person name="Zhou Z."/>
            <person name="Liu Y."/>
            <person name="Xu W."/>
            <person name="Pan J."/>
            <person name="Luo Z.H."/>
            <person name="Li M."/>
        </authorList>
    </citation>
    <scope>NUCLEOTIDE SEQUENCE [LARGE SCALE GENOMIC DNA]</scope>
    <source>
        <strain evidence="8">HyVt-237</strain>
    </source>
</reference>
<name>A0A7C0X9V2_UNCW3</name>
<evidence type="ECO:0000259" key="7">
    <source>
        <dbReference type="PROSITE" id="PS51371"/>
    </source>
</evidence>
<keyword evidence="3" id="KW-0472">Membrane</keyword>
<feature type="domain" description="CBS" evidence="7">
    <location>
        <begin position="125"/>
        <end position="182"/>
    </location>
</feature>
<dbReference type="Pfam" id="PF00571">
    <property type="entry name" value="CBS"/>
    <property type="match status" value="2"/>
</dbReference>
<dbReference type="SMART" id="SM01091">
    <property type="entry name" value="CorC_HlyC"/>
    <property type="match status" value="1"/>
</dbReference>
<comment type="subcellular location">
    <subcellularLocation>
        <location evidence="1">Cell membrane</location>
        <topology evidence="1">Multi-pass membrane protein</topology>
    </subcellularLocation>
</comment>
<dbReference type="CDD" id="cd04590">
    <property type="entry name" value="CBS_pair_CorC_HlyC_assoc"/>
    <property type="match status" value="1"/>
</dbReference>
<gene>
    <name evidence="8" type="ORF">ENG67_05370</name>
</gene>
<dbReference type="GO" id="GO:0005886">
    <property type="term" value="C:plasma membrane"/>
    <property type="evidence" value="ECO:0007669"/>
    <property type="project" value="UniProtKB-SubCell"/>
</dbReference>
<dbReference type="InterPro" id="IPR044751">
    <property type="entry name" value="Ion_transp-like_CBS"/>
</dbReference>
<dbReference type="SMART" id="SM00116">
    <property type="entry name" value="CBS"/>
    <property type="match status" value="2"/>
</dbReference>
<proteinExistence type="inferred from homology"/>
<dbReference type="Pfam" id="PF03471">
    <property type="entry name" value="CorC_HlyC"/>
    <property type="match status" value="1"/>
</dbReference>
<keyword evidence="5 6" id="KW-0129">CBS domain</keyword>
<dbReference type="InterPro" id="IPR046342">
    <property type="entry name" value="CBS_dom_sf"/>
</dbReference>
<evidence type="ECO:0000256" key="3">
    <source>
        <dbReference type="ARBA" id="ARBA00022475"/>
    </source>
</evidence>
<protein>
    <submittedName>
        <fullName evidence="8">HlyC/CorC family transporter</fullName>
    </submittedName>
</protein>
<dbReference type="InterPro" id="IPR036318">
    <property type="entry name" value="FAD-bd_PCMH-like_sf"/>
</dbReference>
<evidence type="ECO:0000256" key="6">
    <source>
        <dbReference type="PROSITE-ProRule" id="PRU00703"/>
    </source>
</evidence>
<dbReference type="PANTHER" id="PTHR22777:SF32">
    <property type="entry name" value="UPF0053 INNER MEMBRANE PROTEIN YFJD"/>
    <property type="match status" value="1"/>
</dbReference>
<dbReference type="InterPro" id="IPR005170">
    <property type="entry name" value="Transptr-assoc_dom"/>
</dbReference>
<keyword evidence="4" id="KW-0677">Repeat</keyword>
<dbReference type="EMBL" id="DRBW01000201">
    <property type="protein sequence ID" value="HDM90616.1"/>
    <property type="molecule type" value="Genomic_DNA"/>
</dbReference>
<evidence type="ECO:0000256" key="2">
    <source>
        <dbReference type="ARBA" id="ARBA00006337"/>
    </source>
</evidence>
<comment type="caution">
    <text evidence="8">The sequence shown here is derived from an EMBL/GenBank/DDBJ whole genome shotgun (WGS) entry which is preliminary data.</text>
</comment>
<dbReference type="AlphaFoldDB" id="A0A7C0X9V2"/>
<sequence>MPPLPESLKKLIRRIQGRVGSLEDLIEILKKAHSDGIISSDLYAINERLFQIADKTVDEVMVPRVDMVAVSQDTPASEVIEIYKKWGFSKIPVYRKRLDDVVGILYIKELIKHLNEIERLNAGSLAIKPYFIPDSKKVIDTLREFQGRRISIALVVDEFGSVIGLVTLEDLLEEIVGEIWEEFDREEFLYRETEDGTIIFNTKIDLEEASRLLGRKLEAEDVHTLGGYILMKLDKVPRIGEKFVLDGVEFEVLEATQQRLKKVRAKVQEAPNEGEVQSAA</sequence>
<evidence type="ECO:0000256" key="5">
    <source>
        <dbReference type="ARBA" id="ARBA00023122"/>
    </source>
</evidence>
<comment type="similarity">
    <text evidence="2">Belongs to the UPF0053 family.</text>
</comment>
<dbReference type="FunFam" id="3.10.580.10:FF:000002">
    <property type="entry name" value="Magnesium/cobalt efflux protein CorC"/>
    <property type="match status" value="1"/>
</dbReference>
<evidence type="ECO:0000256" key="1">
    <source>
        <dbReference type="ARBA" id="ARBA00004651"/>
    </source>
</evidence>
<dbReference type="InterPro" id="IPR016169">
    <property type="entry name" value="FAD-bd_PCMH_sub2"/>
</dbReference>
<dbReference type="Proteomes" id="UP000885931">
    <property type="component" value="Unassembled WGS sequence"/>
</dbReference>
<dbReference type="SUPFAM" id="SSF54631">
    <property type="entry name" value="CBS-domain pair"/>
    <property type="match status" value="1"/>
</dbReference>
<dbReference type="GO" id="GO:0050660">
    <property type="term" value="F:flavin adenine dinucleotide binding"/>
    <property type="evidence" value="ECO:0007669"/>
    <property type="project" value="InterPro"/>
</dbReference>
<dbReference type="Gene3D" id="3.30.465.10">
    <property type="match status" value="1"/>
</dbReference>
<accession>A0A7C0X9V2</accession>
<dbReference type="PANTHER" id="PTHR22777">
    <property type="entry name" value="HEMOLYSIN-RELATED"/>
    <property type="match status" value="1"/>
</dbReference>
<organism evidence="8">
    <name type="scientific">candidate division WOR-3 bacterium</name>
    <dbReference type="NCBI Taxonomy" id="2052148"/>
    <lineage>
        <taxon>Bacteria</taxon>
        <taxon>Bacteria division WOR-3</taxon>
    </lineage>
</organism>
<evidence type="ECO:0000313" key="8">
    <source>
        <dbReference type="EMBL" id="HDM90616.1"/>
    </source>
</evidence>
<evidence type="ECO:0000256" key="4">
    <source>
        <dbReference type="ARBA" id="ARBA00022737"/>
    </source>
</evidence>
<dbReference type="PROSITE" id="PS51371">
    <property type="entry name" value="CBS"/>
    <property type="match status" value="2"/>
</dbReference>
<dbReference type="SUPFAM" id="SSF56176">
    <property type="entry name" value="FAD-binding/transporter-associated domain-like"/>
    <property type="match status" value="1"/>
</dbReference>
<feature type="domain" description="CBS" evidence="7">
    <location>
        <begin position="61"/>
        <end position="120"/>
    </location>
</feature>
<dbReference type="InterPro" id="IPR000644">
    <property type="entry name" value="CBS_dom"/>
</dbReference>
<keyword evidence="3" id="KW-1003">Cell membrane</keyword>